<dbReference type="Pfam" id="PF00392">
    <property type="entry name" value="GntR"/>
    <property type="match status" value="1"/>
</dbReference>
<name>A0A386ZK55_9NOCA</name>
<keyword evidence="1" id="KW-0805">Transcription regulation</keyword>
<sequence length="234" mass="25725">MKGVADVPDLPRIARNTTLSQRVADELRSRISSGEWPVGTKIPPEPELIEALGVSRSTVREAVRSLAQVRMLETRPGDGTYVRADNPLQFPLLDRIARAQVRDVLEIRAMLEEYAARLAAQRCTPEGARRLRELLTGIDTAAAQAHSFADLLPAGLALFRGMSEVTGNEFLAELYQHMAAEPVDQLADNPVGNAYLARWRAQIGDLVDAIADNDPARAERTVRALQTDALHEMP</sequence>
<organism evidence="5 6">
    <name type="scientific">Nocardia yunnanensis</name>
    <dbReference type="NCBI Taxonomy" id="2382165"/>
    <lineage>
        <taxon>Bacteria</taxon>
        <taxon>Bacillati</taxon>
        <taxon>Actinomycetota</taxon>
        <taxon>Actinomycetes</taxon>
        <taxon>Mycobacteriales</taxon>
        <taxon>Nocardiaceae</taxon>
        <taxon>Nocardia</taxon>
    </lineage>
</organism>
<dbReference type="SMART" id="SM00895">
    <property type="entry name" value="FCD"/>
    <property type="match status" value="1"/>
</dbReference>
<reference evidence="5 6" key="1">
    <citation type="submission" date="2018-09" db="EMBL/GenBank/DDBJ databases">
        <title>Nocardia yunnanensis sp. nov., an actinomycete isolated from a soil sample.</title>
        <authorList>
            <person name="Zhang J."/>
        </authorList>
    </citation>
    <scope>NUCLEOTIDE SEQUENCE [LARGE SCALE GENOMIC DNA]</scope>
    <source>
        <strain evidence="5 6">CFHS0054</strain>
    </source>
</reference>
<dbReference type="SMART" id="SM00345">
    <property type="entry name" value="HTH_GNTR"/>
    <property type="match status" value="1"/>
</dbReference>
<dbReference type="InterPro" id="IPR036388">
    <property type="entry name" value="WH-like_DNA-bd_sf"/>
</dbReference>
<dbReference type="EMBL" id="CP032568">
    <property type="protein sequence ID" value="AYF77977.1"/>
    <property type="molecule type" value="Genomic_DNA"/>
</dbReference>
<dbReference type="Gene3D" id="1.20.120.530">
    <property type="entry name" value="GntR ligand-binding domain-like"/>
    <property type="match status" value="1"/>
</dbReference>
<dbReference type="GO" id="GO:0003700">
    <property type="term" value="F:DNA-binding transcription factor activity"/>
    <property type="evidence" value="ECO:0007669"/>
    <property type="project" value="InterPro"/>
</dbReference>
<keyword evidence="3" id="KW-0804">Transcription</keyword>
<proteinExistence type="predicted"/>
<dbReference type="GO" id="GO:0003677">
    <property type="term" value="F:DNA binding"/>
    <property type="evidence" value="ECO:0007669"/>
    <property type="project" value="UniProtKB-KW"/>
</dbReference>
<evidence type="ECO:0000259" key="4">
    <source>
        <dbReference type="PROSITE" id="PS50949"/>
    </source>
</evidence>
<gene>
    <name evidence="5" type="ORF">D7D52_33830</name>
</gene>
<evidence type="ECO:0000313" key="6">
    <source>
        <dbReference type="Proteomes" id="UP000267164"/>
    </source>
</evidence>
<dbReference type="SUPFAM" id="SSF48008">
    <property type="entry name" value="GntR ligand-binding domain-like"/>
    <property type="match status" value="1"/>
</dbReference>
<dbReference type="Pfam" id="PF07729">
    <property type="entry name" value="FCD"/>
    <property type="match status" value="1"/>
</dbReference>
<dbReference type="CDD" id="cd07377">
    <property type="entry name" value="WHTH_GntR"/>
    <property type="match status" value="1"/>
</dbReference>
<dbReference type="PROSITE" id="PS50949">
    <property type="entry name" value="HTH_GNTR"/>
    <property type="match status" value="1"/>
</dbReference>
<evidence type="ECO:0000313" key="5">
    <source>
        <dbReference type="EMBL" id="AYF77977.1"/>
    </source>
</evidence>
<dbReference type="PANTHER" id="PTHR43537:SF47">
    <property type="entry name" value="REGULATORY PROTEIN GNTR HTH"/>
    <property type="match status" value="1"/>
</dbReference>
<dbReference type="PRINTS" id="PR00035">
    <property type="entry name" value="HTHGNTR"/>
</dbReference>
<dbReference type="InterPro" id="IPR000524">
    <property type="entry name" value="Tscrpt_reg_HTH_GntR"/>
</dbReference>
<dbReference type="InterPro" id="IPR008920">
    <property type="entry name" value="TF_FadR/GntR_C"/>
</dbReference>
<evidence type="ECO:0000256" key="3">
    <source>
        <dbReference type="ARBA" id="ARBA00023163"/>
    </source>
</evidence>
<dbReference type="Proteomes" id="UP000267164">
    <property type="component" value="Chromosome"/>
</dbReference>
<protein>
    <submittedName>
        <fullName evidence="5">FadR family transcriptional regulator</fullName>
    </submittedName>
</protein>
<dbReference type="Gene3D" id="1.10.10.10">
    <property type="entry name" value="Winged helix-like DNA-binding domain superfamily/Winged helix DNA-binding domain"/>
    <property type="match status" value="1"/>
</dbReference>
<dbReference type="PANTHER" id="PTHR43537">
    <property type="entry name" value="TRANSCRIPTIONAL REGULATOR, GNTR FAMILY"/>
    <property type="match status" value="1"/>
</dbReference>
<accession>A0A386ZK55</accession>
<dbReference type="InterPro" id="IPR011711">
    <property type="entry name" value="GntR_C"/>
</dbReference>
<keyword evidence="2" id="KW-0238">DNA-binding</keyword>
<keyword evidence="6" id="KW-1185">Reference proteome</keyword>
<dbReference type="KEGG" id="nyu:D7D52_33830"/>
<evidence type="ECO:0000256" key="1">
    <source>
        <dbReference type="ARBA" id="ARBA00023015"/>
    </source>
</evidence>
<dbReference type="InterPro" id="IPR036390">
    <property type="entry name" value="WH_DNA-bd_sf"/>
</dbReference>
<feature type="domain" description="HTH gntR-type" evidence="4">
    <location>
        <begin position="17"/>
        <end position="85"/>
    </location>
</feature>
<evidence type="ECO:0000256" key="2">
    <source>
        <dbReference type="ARBA" id="ARBA00023125"/>
    </source>
</evidence>
<dbReference type="SUPFAM" id="SSF46785">
    <property type="entry name" value="Winged helix' DNA-binding domain"/>
    <property type="match status" value="1"/>
</dbReference>
<dbReference type="AlphaFoldDB" id="A0A386ZK55"/>
<dbReference type="OrthoDB" id="7989071at2"/>